<dbReference type="KEGG" id="lmoi:VV02_17515"/>
<organism evidence="4 5">
    <name type="scientific">Luteipulveratus mongoliensis</name>
    <dbReference type="NCBI Taxonomy" id="571913"/>
    <lineage>
        <taxon>Bacteria</taxon>
        <taxon>Bacillati</taxon>
        <taxon>Actinomycetota</taxon>
        <taxon>Actinomycetes</taxon>
        <taxon>Micrococcales</taxon>
        <taxon>Dermacoccaceae</taxon>
        <taxon>Luteipulveratus</taxon>
    </lineage>
</organism>
<dbReference type="RefSeq" id="WP_052593516.1">
    <property type="nucleotide sequence ID" value="NZ_CP011112.1"/>
</dbReference>
<feature type="chain" id="PRO_5038375717" description="DUF4185 domain-containing protein" evidence="2">
    <location>
        <begin position="23"/>
        <end position="412"/>
    </location>
</feature>
<feature type="signal peptide" evidence="2">
    <location>
        <begin position="1"/>
        <end position="22"/>
    </location>
</feature>
<feature type="region of interest" description="Disordered" evidence="1">
    <location>
        <begin position="32"/>
        <end position="80"/>
    </location>
</feature>
<gene>
    <name evidence="4" type="ORF">VV02_17515</name>
</gene>
<feature type="domain" description="DUF4185" evidence="3">
    <location>
        <begin position="242"/>
        <end position="386"/>
    </location>
</feature>
<keyword evidence="2" id="KW-0732">Signal</keyword>
<proteinExistence type="predicted"/>
<evidence type="ECO:0000256" key="1">
    <source>
        <dbReference type="SAM" id="MobiDB-lite"/>
    </source>
</evidence>
<evidence type="ECO:0000256" key="2">
    <source>
        <dbReference type="SAM" id="SignalP"/>
    </source>
</evidence>
<dbReference type="Pfam" id="PF13810">
    <property type="entry name" value="DUF4185"/>
    <property type="match status" value="1"/>
</dbReference>
<protein>
    <recommendedName>
        <fullName evidence="3">DUF4185 domain-containing protein</fullName>
    </recommendedName>
</protein>
<keyword evidence="5" id="KW-1185">Reference proteome</keyword>
<dbReference type="AlphaFoldDB" id="A0A0K1JKJ6"/>
<feature type="compositionally biased region" description="Low complexity" evidence="1">
    <location>
        <begin position="36"/>
        <end position="49"/>
    </location>
</feature>
<dbReference type="EMBL" id="CP011112">
    <property type="protein sequence ID" value="AKU17232.1"/>
    <property type="molecule type" value="Genomic_DNA"/>
</dbReference>
<dbReference type="PROSITE" id="PS51257">
    <property type="entry name" value="PROKAR_LIPOPROTEIN"/>
    <property type="match status" value="1"/>
</dbReference>
<dbReference type="Proteomes" id="UP000066480">
    <property type="component" value="Chromosome"/>
</dbReference>
<reference evidence="4 5" key="1">
    <citation type="submission" date="2015-03" db="EMBL/GenBank/DDBJ databases">
        <title>Luteipulveratus halotolerans sp. nov., a novel actinobacterium (Dermacoccaceae) from Sarawak, Malaysia.</title>
        <authorList>
            <person name="Juboi H."/>
            <person name="Basik A."/>
            <person name="Shamsul S.S."/>
            <person name="Arnold P."/>
            <person name="Schmitt E.K."/>
            <person name="Sanglier J.-J."/>
            <person name="Yeo T."/>
        </authorList>
    </citation>
    <scope>NUCLEOTIDE SEQUENCE [LARGE SCALE GENOMIC DNA]</scope>
    <source>
        <strain evidence="4 5">MN07-A0370</strain>
    </source>
</reference>
<name>A0A0K1JKJ6_9MICO</name>
<dbReference type="OrthoDB" id="5482597at2"/>
<evidence type="ECO:0000313" key="5">
    <source>
        <dbReference type="Proteomes" id="UP000066480"/>
    </source>
</evidence>
<evidence type="ECO:0000313" key="4">
    <source>
        <dbReference type="EMBL" id="AKU17232.1"/>
    </source>
</evidence>
<evidence type="ECO:0000259" key="3">
    <source>
        <dbReference type="Pfam" id="PF13810"/>
    </source>
</evidence>
<dbReference type="STRING" id="571913.VV02_17515"/>
<sequence>MPWPRVRRTGAALGLCAVLALAGCAEPEPDLGLQVASSSEGASDPAAGSGAPGQLGGDQEAFPVAPGAAQGDPAKCPVPEQGRTYRASELNAMMQLLRMPQWLAADVGASAPLADGRVAWIFGDTLRPQGYRPLVGDNSMAVSSSTCFSQVTVSGNAPLIDLHRSGQACWPMSIAALPVDGGDRLYVSCSRVQRLPGGLLDFTYLGASLAQLSVKPGKMPVLHSVTTLTPDSHDPTQINWGAALLPDAGYVYLYGSRQPTKATAKAVLVVRALAKDPTNRQFWQYFDGRGWSSDVGRAQEVLSASPGVSQAFSVQRIGAKYVLVSKRGGEFGHTIGVWTAPRPEGPWQHVSDTPYQYDDDSGFVTYQPLAHPELPLSNGKLLVSMSRNPKAFSDLLRDPRRGRPVFVEVPRP</sequence>
<accession>A0A0K1JKJ6</accession>
<dbReference type="InterPro" id="IPR025442">
    <property type="entry name" value="DUF4185"/>
</dbReference>